<evidence type="ECO:0000313" key="11">
    <source>
        <dbReference type="EMBL" id="MBN8198814.1"/>
    </source>
</evidence>
<gene>
    <name evidence="12" type="ORF">CU041_15775</name>
    <name evidence="11" type="ORF">JF547_20280</name>
</gene>
<dbReference type="Pfam" id="PF04290">
    <property type="entry name" value="DctQ"/>
    <property type="match status" value="1"/>
</dbReference>
<dbReference type="RefSeq" id="WP_068518515.1">
    <property type="nucleotide sequence ID" value="NZ_JAEKJW010000004.1"/>
</dbReference>
<evidence type="ECO:0000256" key="8">
    <source>
        <dbReference type="ARBA" id="ARBA00038436"/>
    </source>
</evidence>
<dbReference type="Proteomes" id="UP000233365">
    <property type="component" value="Unassembled WGS sequence"/>
</dbReference>
<dbReference type="InterPro" id="IPR007387">
    <property type="entry name" value="TRAP_DctQ"/>
</dbReference>
<dbReference type="PANTHER" id="PTHR35011:SF10">
    <property type="entry name" value="TRAP TRANSPORTER SMALL PERMEASE PROTEIN"/>
    <property type="match status" value="1"/>
</dbReference>
<dbReference type="AlphaFoldDB" id="A0A8I1MCP4"/>
<sequence>MSLFERICQSYGRFLRGCGFVAGYTTFAMMMLVVANAVSRFLFNSPVQGALEITETMLTVLVFLSLALTQYEGGHIKVTVVLQHMPVFMQKPLRLFVLALGCVFFAWCAQAGWEFAMRSFAINEQQWGSVRYPLYPVKFVIFFGLTMLAIQFALDFMRELIGSAPNKEAVGQ</sequence>
<keyword evidence="7 9" id="KW-0472">Membrane</keyword>
<keyword evidence="13" id="KW-1185">Reference proteome</keyword>
<dbReference type="Proteomes" id="UP000664405">
    <property type="component" value="Unassembled WGS sequence"/>
</dbReference>
<keyword evidence="6 9" id="KW-1133">Transmembrane helix</keyword>
<proteinExistence type="inferred from homology"/>
<dbReference type="EMBL" id="JAEKJW010000004">
    <property type="protein sequence ID" value="MBN8198814.1"/>
    <property type="molecule type" value="Genomic_DNA"/>
</dbReference>
<dbReference type="GO" id="GO:0015740">
    <property type="term" value="P:C4-dicarboxylate transport"/>
    <property type="evidence" value="ECO:0007669"/>
    <property type="project" value="TreeGrafter"/>
</dbReference>
<reference evidence="12 13" key="1">
    <citation type="submission" date="2017-11" db="EMBL/GenBank/DDBJ databases">
        <title>Biodiversity and function of Thalassospira species in the particle-attached aromatic-hydrocarbon-degrading consortia from the surface seawater of the China South Sea.</title>
        <authorList>
            <person name="Dong C."/>
            <person name="Liu R."/>
            <person name="Shao Z."/>
        </authorList>
    </citation>
    <scope>NUCLEOTIDE SEQUENCE [LARGE SCALE GENOMIC DNA]</scope>
    <source>
        <strain evidence="12 13">139Z-12</strain>
    </source>
</reference>
<evidence type="ECO:0000256" key="4">
    <source>
        <dbReference type="ARBA" id="ARBA00022519"/>
    </source>
</evidence>
<keyword evidence="2 9" id="KW-0813">Transport</keyword>
<evidence type="ECO:0000256" key="1">
    <source>
        <dbReference type="ARBA" id="ARBA00004429"/>
    </source>
</evidence>
<organism evidence="11 14">
    <name type="scientific">Thalassospira povalilytica</name>
    <dbReference type="NCBI Taxonomy" id="732237"/>
    <lineage>
        <taxon>Bacteria</taxon>
        <taxon>Pseudomonadati</taxon>
        <taxon>Pseudomonadota</taxon>
        <taxon>Alphaproteobacteria</taxon>
        <taxon>Rhodospirillales</taxon>
        <taxon>Thalassospiraceae</taxon>
        <taxon>Thalassospira</taxon>
    </lineage>
</organism>
<evidence type="ECO:0000256" key="6">
    <source>
        <dbReference type="ARBA" id="ARBA00022989"/>
    </source>
</evidence>
<evidence type="ECO:0000259" key="10">
    <source>
        <dbReference type="Pfam" id="PF04290"/>
    </source>
</evidence>
<comment type="caution">
    <text evidence="11">The sequence shown here is derived from an EMBL/GenBank/DDBJ whole genome shotgun (WGS) entry which is preliminary data.</text>
</comment>
<comment type="subcellular location">
    <subcellularLocation>
        <location evidence="1 9">Cell inner membrane</location>
        <topology evidence="1 9">Multi-pass membrane protein</topology>
    </subcellularLocation>
</comment>
<keyword evidence="5 9" id="KW-0812">Transmembrane</keyword>
<dbReference type="EMBL" id="PGTS01000006">
    <property type="protein sequence ID" value="PKR48173.1"/>
    <property type="molecule type" value="Genomic_DNA"/>
</dbReference>
<keyword evidence="3" id="KW-1003">Cell membrane</keyword>
<keyword evidence="4 9" id="KW-0997">Cell inner membrane</keyword>
<comment type="similarity">
    <text evidence="8 9">Belongs to the TRAP transporter small permease family.</text>
</comment>
<protein>
    <recommendedName>
        <fullName evidence="9">TRAP transporter small permease protein</fullName>
    </recommendedName>
</protein>
<evidence type="ECO:0000313" key="13">
    <source>
        <dbReference type="Proteomes" id="UP000233365"/>
    </source>
</evidence>
<name>A0A8I1MCP4_9PROT</name>
<evidence type="ECO:0000313" key="12">
    <source>
        <dbReference type="EMBL" id="PKR48173.1"/>
    </source>
</evidence>
<dbReference type="GO" id="GO:0022857">
    <property type="term" value="F:transmembrane transporter activity"/>
    <property type="evidence" value="ECO:0007669"/>
    <property type="project" value="UniProtKB-UniRule"/>
</dbReference>
<evidence type="ECO:0000256" key="5">
    <source>
        <dbReference type="ARBA" id="ARBA00022692"/>
    </source>
</evidence>
<evidence type="ECO:0000313" key="14">
    <source>
        <dbReference type="Proteomes" id="UP000664405"/>
    </source>
</evidence>
<comment type="subunit">
    <text evidence="9">The complex comprises the extracytoplasmic solute receptor protein and the two transmembrane proteins.</text>
</comment>
<evidence type="ECO:0000256" key="3">
    <source>
        <dbReference type="ARBA" id="ARBA00022475"/>
    </source>
</evidence>
<reference evidence="11" key="2">
    <citation type="submission" date="2020-12" db="EMBL/GenBank/DDBJ databases">
        <title>Oil enriched cultivation method for isolating marine PHA-producing bacteria.</title>
        <authorList>
            <person name="Zheng W."/>
            <person name="Yu S."/>
            <person name="Huang Y."/>
        </authorList>
    </citation>
    <scope>NUCLEOTIDE SEQUENCE</scope>
    <source>
        <strain evidence="11">SY-2-3</strain>
    </source>
</reference>
<dbReference type="PANTHER" id="PTHR35011">
    <property type="entry name" value="2,3-DIKETO-L-GULONATE TRAP TRANSPORTER SMALL PERMEASE PROTEIN YIAM"/>
    <property type="match status" value="1"/>
</dbReference>
<feature type="transmembrane region" description="Helical" evidence="9">
    <location>
        <begin position="92"/>
        <end position="113"/>
    </location>
</feature>
<feature type="transmembrane region" description="Helical" evidence="9">
    <location>
        <begin position="133"/>
        <end position="154"/>
    </location>
</feature>
<dbReference type="GO" id="GO:0005886">
    <property type="term" value="C:plasma membrane"/>
    <property type="evidence" value="ECO:0007669"/>
    <property type="project" value="UniProtKB-SubCell"/>
</dbReference>
<evidence type="ECO:0000256" key="7">
    <source>
        <dbReference type="ARBA" id="ARBA00023136"/>
    </source>
</evidence>
<accession>A0A8I1MCP4</accession>
<feature type="transmembrane region" description="Helical" evidence="9">
    <location>
        <begin position="21"/>
        <end position="43"/>
    </location>
</feature>
<evidence type="ECO:0000256" key="2">
    <source>
        <dbReference type="ARBA" id="ARBA00022448"/>
    </source>
</evidence>
<feature type="domain" description="Tripartite ATP-independent periplasmic transporters DctQ component" evidence="10">
    <location>
        <begin position="29"/>
        <end position="160"/>
    </location>
</feature>
<evidence type="ECO:0000256" key="9">
    <source>
        <dbReference type="RuleBase" id="RU369079"/>
    </source>
</evidence>
<dbReference type="InterPro" id="IPR055348">
    <property type="entry name" value="DctQ"/>
</dbReference>
<comment type="function">
    <text evidence="9">Part of the tripartite ATP-independent periplasmic (TRAP) transport system.</text>
</comment>
<feature type="transmembrane region" description="Helical" evidence="9">
    <location>
        <begin position="49"/>
        <end position="71"/>
    </location>
</feature>